<name>A0A150JEC0_9EURY</name>
<evidence type="ECO:0000313" key="3">
    <source>
        <dbReference type="Proteomes" id="UP000092420"/>
    </source>
</evidence>
<accession>A0A150JDA8</accession>
<sequence length="209" mass="24196">MKKQFLVIGALFLVCTMAMCVNQIQIPDKFFESYGKIETTQKEIDTLYSSYWEQQTKRIDYVTKNRQTQNVDNKYVLSMLESEVIFLDELAKKNTIYSNQINELFGSVNDMKGDEAKTKANKIVISLRKSQQNLANSILRYKTASEYVAKNLYYYINNADLTNPLISNDIKNNNLSAKGDFEYGDQFLSEYNLAKDEANATYQELKKLK</sequence>
<dbReference type="Proteomes" id="UP000092420">
    <property type="component" value="Unassembled WGS sequence"/>
</dbReference>
<reference evidence="2 3" key="1">
    <citation type="journal article" date="2016" name="ISME J.">
        <title>Chasing the elusive Euryarchaeota class WSA2: genomes reveal a uniquely fastidious methyl-reducing methanogen.</title>
        <authorList>
            <person name="Nobu M.K."/>
            <person name="Narihiro T."/>
            <person name="Kuroda K."/>
            <person name="Mei R."/>
            <person name="Liu W.T."/>
        </authorList>
    </citation>
    <scope>NUCLEOTIDE SEQUENCE [LARGE SCALE GENOMIC DNA]</scope>
    <source>
        <strain evidence="1">ADurb1013_Bin02101</strain>
        <strain evidence="2">ADurb1213_Bin02801</strain>
    </source>
</reference>
<gene>
    <name evidence="1" type="ORF">AN188_01460</name>
    <name evidence="2" type="ORF">APG09_01603</name>
</gene>
<dbReference type="AlphaFoldDB" id="A0A150JEC0"/>
<evidence type="ECO:0000313" key="1">
    <source>
        <dbReference type="EMBL" id="KYC53341.1"/>
    </source>
</evidence>
<accession>A0A150J823</accession>
<protein>
    <submittedName>
        <fullName evidence="2">Uncharacterized protein</fullName>
    </submittedName>
</protein>
<evidence type="ECO:0000313" key="2">
    <source>
        <dbReference type="EMBL" id="KYC55602.1"/>
    </source>
</evidence>
<accession>A0A150JEC0</accession>
<dbReference type="EMBL" id="LNJE01000044">
    <property type="protein sequence ID" value="KYC55602.1"/>
    <property type="molecule type" value="Genomic_DNA"/>
</dbReference>
<proteinExistence type="predicted"/>
<comment type="caution">
    <text evidence="2">The sequence shown here is derived from an EMBL/GenBank/DDBJ whole genome shotgun (WGS) entry which is preliminary data.</text>
</comment>
<organism evidence="2">
    <name type="scientific">Candidatus Methanofastidiosum methylothiophilum</name>
    <dbReference type="NCBI Taxonomy" id="1705564"/>
    <lineage>
        <taxon>Archaea</taxon>
        <taxon>Methanobacteriati</taxon>
        <taxon>Methanobacteriota</taxon>
        <taxon>Stenosarchaea group</taxon>
        <taxon>Candidatus Methanofastidiosia</taxon>
        <taxon>Candidatus Methanofastidiosales</taxon>
        <taxon>Candidatus Methanofastidiosaceae</taxon>
        <taxon>Candidatus Methanofastidiosum</taxon>
    </lineage>
</organism>
<dbReference type="EMBL" id="LNJB01000027">
    <property type="protein sequence ID" value="KYC53341.1"/>
    <property type="molecule type" value="Genomic_DNA"/>
</dbReference>